<dbReference type="InterPro" id="IPR018202">
    <property type="entry name" value="Ser_caboxypep_ser_AS"/>
</dbReference>
<dbReference type="Gene3D" id="3.40.50.1820">
    <property type="entry name" value="alpha/beta hydrolase"/>
    <property type="match status" value="1"/>
</dbReference>
<evidence type="ECO:0000256" key="5">
    <source>
        <dbReference type="ARBA" id="ARBA00022801"/>
    </source>
</evidence>
<dbReference type="Gene3D" id="1.10.287.410">
    <property type="match status" value="1"/>
</dbReference>
<keyword evidence="9" id="KW-1185">Reference proteome</keyword>
<dbReference type="InterPro" id="IPR029058">
    <property type="entry name" value="AB_hydrolase_fold"/>
</dbReference>
<dbReference type="SUPFAM" id="SSF53474">
    <property type="entry name" value="alpha/beta-Hydrolases"/>
    <property type="match status" value="1"/>
</dbReference>
<organism evidence="8 9">
    <name type="scientific">Fusarium euwallaceae</name>
    <dbReference type="NCBI Taxonomy" id="1147111"/>
    <lineage>
        <taxon>Eukaryota</taxon>
        <taxon>Fungi</taxon>
        <taxon>Dikarya</taxon>
        <taxon>Ascomycota</taxon>
        <taxon>Pezizomycotina</taxon>
        <taxon>Sordariomycetes</taxon>
        <taxon>Hypocreomycetidae</taxon>
        <taxon>Hypocreales</taxon>
        <taxon>Nectriaceae</taxon>
        <taxon>Fusarium</taxon>
        <taxon>Fusarium solani species complex</taxon>
    </lineage>
</organism>
<dbReference type="InterPro" id="IPR033124">
    <property type="entry name" value="Ser_caboxypep_his_AS"/>
</dbReference>
<name>A0A430L3E3_9HYPO</name>
<protein>
    <recommendedName>
        <fullName evidence="7">Carboxypeptidase</fullName>
        <ecNumber evidence="7">3.4.16.-</ecNumber>
    </recommendedName>
</protein>
<proteinExistence type="inferred from homology"/>
<keyword evidence="6" id="KW-0325">Glycoprotein</keyword>
<evidence type="ECO:0000256" key="7">
    <source>
        <dbReference type="RuleBase" id="RU361156"/>
    </source>
</evidence>
<reference evidence="8 9" key="1">
    <citation type="submission" date="2017-06" db="EMBL/GenBank/DDBJ databases">
        <title>Comparative genomic analysis of Ambrosia Fusariam Clade fungi.</title>
        <authorList>
            <person name="Stajich J.E."/>
            <person name="Carrillo J."/>
            <person name="Kijimoto T."/>
            <person name="Eskalen A."/>
            <person name="O'Donnell K."/>
            <person name="Kasson M."/>
        </authorList>
    </citation>
    <scope>NUCLEOTIDE SEQUENCE [LARGE SCALE GENOMIC DNA]</scope>
    <source>
        <strain evidence="8 9">UCR1854</strain>
    </source>
</reference>
<keyword evidence="2 7" id="KW-0121">Carboxypeptidase</keyword>
<dbReference type="EC" id="3.4.16.-" evidence="7"/>
<evidence type="ECO:0000313" key="9">
    <source>
        <dbReference type="Proteomes" id="UP000287124"/>
    </source>
</evidence>
<gene>
    <name evidence="8" type="ORF">BHE90_015381</name>
</gene>
<accession>A0A430L3E3</accession>
<sequence length="490" mass="53864">MIAPLVAGGTLFAAFAGLTRAQSLLSPVNTEFAAAATDGLPAFSVRVSNNTAAACNSSTPGLSGYIDTSDDDSHVFFWLFESRYDFSQDPVILWMSGGPGASSVGFGNLMELGPCRVTLDGSSTFENPYSWNSNATVLFVDQPIPVGFSFGKTMPSGLVESSKMMDRFLRQFFMAFPDLATRDFYIAGESYGGSWVPALAATIAGRQAQSDAQDAVAIRYLGQQNPLAAEKSDKIKLRGIMIGNGLVRQPVQSPAALEAACSGQDAIFNSSQCLEWAPRSLWCEQNLIQCETRGWLSEECKHAQELCEEMSSLVTGDMGRNPFDWRRDCKGDPLTCYPELASVSKYLDEDHIKHALGVPAGRPFNGVSNEVYDHWEAIGDLWKSSDHYVNYLLNNDYRVLIYVGDKDWYCHAAGMRQLVNHGLMWKGQPLFRFRELSPWYSGVKVAGRGKTFQGLTYAEIHGAGHLVPYDAPEIALDLVNSWILGTLPWQ</sequence>
<keyword evidence="5 7" id="KW-0378">Hydrolase</keyword>
<feature type="signal peptide" evidence="7">
    <location>
        <begin position="1"/>
        <end position="21"/>
    </location>
</feature>
<keyword evidence="3 7" id="KW-0645">Protease</keyword>
<evidence type="ECO:0000256" key="2">
    <source>
        <dbReference type="ARBA" id="ARBA00022645"/>
    </source>
</evidence>
<dbReference type="Proteomes" id="UP000287124">
    <property type="component" value="Unassembled WGS sequence"/>
</dbReference>
<keyword evidence="4 7" id="KW-0732">Signal</keyword>
<evidence type="ECO:0000256" key="4">
    <source>
        <dbReference type="ARBA" id="ARBA00022729"/>
    </source>
</evidence>
<dbReference type="Pfam" id="PF00450">
    <property type="entry name" value="Peptidase_S10"/>
    <property type="match status" value="1"/>
</dbReference>
<evidence type="ECO:0000313" key="8">
    <source>
        <dbReference type="EMBL" id="RTE70228.1"/>
    </source>
</evidence>
<dbReference type="PROSITE" id="PS00131">
    <property type="entry name" value="CARBOXYPEPT_SER_SER"/>
    <property type="match status" value="1"/>
</dbReference>
<dbReference type="PANTHER" id="PTHR11802">
    <property type="entry name" value="SERINE PROTEASE FAMILY S10 SERINE CARBOXYPEPTIDASE"/>
    <property type="match status" value="1"/>
</dbReference>
<evidence type="ECO:0000256" key="1">
    <source>
        <dbReference type="ARBA" id="ARBA00009431"/>
    </source>
</evidence>
<dbReference type="PANTHER" id="PTHR11802:SF113">
    <property type="entry name" value="SERINE CARBOXYPEPTIDASE CTSA-4.1"/>
    <property type="match status" value="1"/>
</dbReference>
<comment type="caution">
    <text evidence="8">The sequence shown here is derived from an EMBL/GenBank/DDBJ whole genome shotgun (WGS) entry which is preliminary data.</text>
</comment>
<evidence type="ECO:0000256" key="3">
    <source>
        <dbReference type="ARBA" id="ARBA00022670"/>
    </source>
</evidence>
<dbReference type="AlphaFoldDB" id="A0A430L3E3"/>
<dbReference type="GO" id="GO:0004185">
    <property type="term" value="F:serine-type carboxypeptidase activity"/>
    <property type="evidence" value="ECO:0007669"/>
    <property type="project" value="UniProtKB-UniRule"/>
</dbReference>
<dbReference type="EMBL" id="MIKF01000479">
    <property type="protein sequence ID" value="RTE70228.1"/>
    <property type="molecule type" value="Genomic_DNA"/>
</dbReference>
<comment type="similarity">
    <text evidence="1 7">Belongs to the peptidase S10 family.</text>
</comment>
<evidence type="ECO:0000256" key="6">
    <source>
        <dbReference type="ARBA" id="ARBA00023180"/>
    </source>
</evidence>
<dbReference type="PRINTS" id="PR00724">
    <property type="entry name" value="CRBOXYPTASEC"/>
</dbReference>
<dbReference type="PROSITE" id="PS00560">
    <property type="entry name" value="CARBOXYPEPT_SER_HIS"/>
    <property type="match status" value="1"/>
</dbReference>
<dbReference type="InterPro" id="IPR001563">
    <property type="entry name" value="Peptidase_S10"/>
</dbReference>
<feature type="chain" id="PRO_5018822482" description="Carboxypeptidase" evidence="7">
    <location>
        <begin position="22"/>
        <end position="490"/>
    </location>
</feature>
<dbReference type="GO" id="GO:0000324">
    <property type="term" value="C:fungal-type vacuole"/>
    <property type="evidence" value="ECO:0007669"/>
    <property type="project" value="TreeGrafter"/>
</dbReference>
<dbReference type="GO" id="GO:0006508">
    <property type="term" value="P:proteolysis"/>
    <property type="evidence" value="ECO:0007669"/>
    <property type="project" value="UniProtKB-KW"/>
</dbReference>